<gene>
    <name evidence="2" type="ORF">TCIL3000_4_2910</name>
</gene>
<keyword evidence="1" id="KW-0812">Transmembrane</keyword>
<evidence type="ECO:0000313" key="2">
    <source>
        <dbReference type="EMBL" id="CCC90198.1"/>
    </source>
</evidence>
<organism evidence="2">
    <name type="scientific">Trypanosoma congolense (strain IL3000)</name>
    <dbReference type="NCBI Taxonomy" id="1068625"/>
    <lineage>
        <taxon>Eukaryota</taxon>
        <taxon>Discoba</taxon>
        <taxon>Euglenozoa</taxon>
        <taxon>Kinetoplastea</taxon>
        <taxon>Metakinetoplastina</taxon>
        <taxon>Trypanosomatida</taxon>
        <taxon>Trypanosomatidae</taxon>
        <taxon>Trypanosoma</taxon>
        <taxon>Nannomonas</taxon>
    </lineage>
</organism>
<accession>G0ULE3</accession>
<dbReference type="EMBL" id="HE575317">
    <property type="protein sequence ID" value="CCC90198.1"/>
    <property type="molecule type" value="Genomic_DNA"/>
</dbReference>
<keyword evidence="1" id="KW-1133">Transmembrane helix</keyword>
<feature type="transmembrane region" description="Helical" evidence="1">
    <location>
        <begin position="36"/>
        <end position="62"/>
    </location>
</feature>
<protein>
    <submittedName>
        <fullName evidence="2">Uncharacterized protein</fullName>
    </submittedName>
</protein>
<sequence>MSECRTLYIYVIVISSDDFLFFSLDFSSFLGFYCHMLHLFLCSVPLAPFRCLTSVTMIATIAMSKNKFTHSLTQHRHPTGLLVCLCLRDNGASPSKRKERKKKRT</sequence>
<feature type="transmembrane region" description="Helical" evidence="1">
    <location>
        <begin position="7"/>
        <end position="24"/>
    </location>
</feature>
<keyword evidence="1" id="KW-0472">Membrane</keyword>
<name>G0ULE3_TRYCI</name>
<evidence type="ECO:0000256" key="1">
    <source>
        <dbReference type="SAM" id="Phobius"/>
    </source>
</evidence>
<dbReference type="AlphaFoldDB" id="G0ULE3"/>
<proteinExistence type="predicted"/>
<reference evidence="2" key="1">
    <citation type="journal article" date="2012" name="Proc. Natl. Acad. Sci. U.S.A.">
        <title>Antigenic diversity is generated by distinct evolutionary mechanisms in African trypanosome species.</title>
        <authorList>
            <person name="Jackson A.P."/>
            <person name="Berry A."/>
            <person name="Aslett M."/>
            <person name="Allison H.C."/>
            <person name="Burton P."/>
            <person name="Vavrova-Anderson J."/>
            <person name="Brown R."/>
            <person name="Browne H."/>
            <person name="Corton N."/>
            <person name="Hauser H."/>
            <person name="Gamble J."/>
            <person name="Gilderthorp R."/>
            <person name="Marcello L."/>
            <person name="McQuillan J."/>
            <person name="Otto T.D."/>
            <person name="Quail M.A."/>
            <person name="Sanders M.J."/>
            <person name="van Tonder A."/>
            <person name="Ginger M.L."/>
            <person name="Field M.C."/>
            <person name="Barry J.D."/>
            <person name="Hertz-Fowler C."/>
            <person name="Berriman M."/>
        </authorList>
    </citation>
    <scope>NUCLEOTIDE SEQUENCE</scope>
    <source>
        <strain evidence="2">IL3000</strain>
    </source>
</reference>